<organism evidence="1 2">
    <name type="scientific">Sulfurisoma sediminicola</name>
    <dbReference type="NCBI Taxonomy" id="1381557"/>
    <lineage>
        <taxon>Bacteria</taxon>
        <taxon>Pseudomonadati</taxon>
        <taxon>Pseudomonadota</taxon>
        <taxon>Betaproteobacteria</taxon>
        <taxon>Nitrosomonadales</taxon>
        <taxon>Sterolibacteriaceae</taxon>
        <taxon>Sulfurisoma</taxon>
    </lineage>
</organism>
<dbReference type="EMBL" id="RCCI01000005">
    <property type="protein sequence ID" value="RLJ64723.1"/>
    <property type="molecule type" value="Genomic_DNA"/>
</dbReference>
<protein>
    <submittedName>
        <fullName evidence="1">Uncharacterized protein</fullName>
    </submittedName>
</protein>
<dbReference type="Proteomes" id="UP000268908">
    <property type="component" value="Unassembled WGS sequence"/>
</dbReference>
<proteinExistence type="predicted"/>
<accession>A0A497XCR4</accession>
<name>A0A497XCR4_9PROT</name>
<evidence type="ECO:0000313" key="1">
    <source>
        <dbReference type="EMBL" id="RLJ64723.1"/>
    </source>
</evidence>
<evidence type="ECO:0000313" key="2">
    <source>
        <dbReference type="Proteomes" id="UP000268908"/>
    </source>
</evidence>
<sequence>MVIESVELVALPNAPVWQEKIYRAHLDTGEDVDLFQQHWDVKLPPESLVGLTPEEAMRKRTEKMLAAAAGHH</sequence>
<keyword evidence="2" id="KW-1185">Reference proteome</keyword>
<gene>
    <name evidence="1" type="ORF">DFR35_1369</name>
</gene>
<reference evidence="1 2" key="1">
    <citation type="submission" date="2018-10" db="EMBL/GenBank/DDBJ databases">
        <title>Genomic Encyclopedia of Type Strains, Phase IV (KMG-IV): sequencing the most valuable type-strain genomes for metagenomic binning, comparative biology and taxonomic classification.</title>
        <authorList>
            <person name="Goeker M."/>
        </authorList>
    </citation>
    <scope>NUCLEOTIDE SEQUENCE [LARGE SCALE GENOMIC DNA]</scope>
    <source>
        <strain evidence="1 2">DSM 26916</strain>
    </source>
</reference>
<dbReference type="RefSeq" id="WP_121240991.1">
    <property type="nucleotide sequence ID" value="NZ_BHVV01000006.1"/>
</dbReference>
<dbReference type="AlphaFoldDB" id="A0A497XCR4"/>
<dbReference type="OrthoDB" id="8564059at2"/>
<comment type="caution">
    <text evidence="1">The sequence shown here is derived from an EMBL/GenBank/DDBJ whole genome shotgun (WGS) entry which is preliminary data.</text>
</comment>